<evidence type="ECO:0000313" key="2">
    <source>
        <dbReference type="Proteomes" id="UP001649230"/>
    </source>
</evidence>
<protein>
    <submittedName>
        <fullName evidence="1">Uncharacterized protein</fullName>
    </submittedName>
</protein>
<dbReference type="RefSeq" id="WP_235121161.1">
    <property type="nucleotide sequence ID" value="NZ_CP090978.1"/>
</dbReference>
<dbReference type="Proteomes" id="UP001649230">
    <property type="component" value="Chromosome"/>
</dbReference>
<organism evidence="1 2">
    <name type="scientific">Paenibacillus hexagrammi</name>
    <dbReference type="NCBI Taxonomy" id="2908839"/>
    <lineage>
        <taxon>Bacteria</taxon>
        <taxon>Bacillati</taxon>
        <taxon>Bacillota</taxon>
        <taxon>Bacilli</taxon>
        <taxon>Bacillales</taxon>
        <taxon>Paenibacillaceae</taxon>
        <taxon>Paenibacillus</taxon>
    </lineage>
</organism>
<accession>A0ABY3SNL8</accession>
<reference evidence="1 2" key="1">
    <citation type="journal article" date="2024" name="Int. J. Syst. Evol. Microbiol.">
        <title>Paenibacillus hexagrammi sp. nov., a novel bacterium isolated from the gut content of Hexagrammos agrammus.</title>
        <authorList>
            <person name="Jung H.K."/>
            <person name="Kim D.G."/>
            <person name="Zin H."/>
            <person name="Park J."/>
            <person name="Jung H."/>
            <person name="Kim Y.O."/>
            <person name="Kong H.J."/>
            <person name="Kim J.W."/>
            <person name="Kim Y.S."/>
        </authorList>
    </citation>
    <scope>NUCLEOTIDE SEQUENCE [LARGE SCALE GENOMIC DNA]</scope>
    <source>
        <strain evidence="1 2">YPD9-1</strain>
    </source>
</reference>
<gene>
    <name evidence="1" type="ORF">L0M14_05260</name>
</gene>
<sequence>MKAYLRQGGGSGKSSIATILTEKGWKIGSDDLLIVDNSGFAYSYPKKAQIYAYNLVGNKILKRKVYDSLPLQRKIIWKMREKILGNKQVRRRVSLGMVGDKIDYKPIKIKYVLDLRRTNQPESSVEKINAEDLAATHSHILNYEFRDYLNHRLYLETFTPDRNIVNSSFTQTRKVIEQALKNTEIYRINVPKKSTPKDMIKFIDSIIN</sequence>
<evidence type="ECO:0000313" key="1">
    <source>
        <dbReference type="EMBL" id="UJF34587.1"/>
    </source>
</evidence>
<name>A0ABY3SNL8_9BACL</name>
<keyword evidence="2" id="KW-1185">Reference proteome</keyword>
<dbReference type="EMBL" id="CP090978">
    <property type="protein sequence ID" value="UJF34587.1"/>
    <property type="molecule type" value="Genomic_DNA"/>
</dbReference>
<proteinExistence type="predicted"/>